<dbReference type="GeneID" id="105039529"/>
<comment type="subcellular location">
    <subcellularLocation>
        <location evidence="1">Golgi apparatus membrane</location>
        <topology evidence="1">Single-pass type II membrane protein</topology>
    </subcellularLocation>
</comment>
<comment type="similarity">
    <text evidence="2">Belongs to the PC-esterase family. TBL subfamily.</text>
</comment>
<sequence>MENEMKSNMEPRPSPQKRVGNFLIAVFGCALLLAFSYRLVFSDSTGFLVFSSFPASEIPIDKDPPSKESTDAIYTRLPQMALNLTKGDSLKEQCDLFSGEWIHSSGPPYTNSSCRYIGSYQDCLTNGRPDRGYLYWRWKPYGCDLPPFDAEKFLKSLQNKSWAFVGDSILRNQIESLLCLLSQVEEGEEIYHDETFQSKTWYFSSHNFTLALIWAPYLIKAEMKNSGHSNDGIQLHLDALDDAWTSQYSKHDYVLISGGQWFLKTTIFLENGSIIGCHNCQENNIRELGTDYSYQKALELVFGFITTSHHKPLVVLRTWTPDHFEYGEWYNGGVCNRTEPYKEGEFGGDPIDQVMRGLEIEEFEKAVADGSEHGTRLKLLDTYHLSLLRPDGHPGPYRKLHPDISKRPQNDCLHWCLPGPADTWNDLLMEIVVNEGDQRYSFSQYIYEHKE</sequence>
<dbReference type="RefSeq" id="XP_010914018.1">
    <property type="nucleotide sequence ID" value="XM_010915716.3"/>
</dbReference>
<evidence type="ECO:0000256" key="2">
    <source>
        <dbReference type="ARBA" id="ARBA00007727"/>
    </source>
</evidence>
<dbReference type="AlphaFoldDB" id="A0A6I9QR93"/>
<keyword evidence="6" id="KW-0333">Golgi apparatus</keyword>
<evidence type="ECO:0000256" key="1">
    <source>
        <dbReference type="ARBA" id="ARBA00004323"/>
    </source>
</evidence>
<dbReference type="PROSITE" id="PS51257">
    <property type="entry name" value="PROKAR_LIPOPROTEIN"/>
    <property type="match status" value="1"/>
</dbReference>
<evidence type="ECO:0000256" key="6">
    <source>
        <dbReference type="ARBA" id="ARBA00023034"/>
    </source>
</evidence>
<keyword evidence="7" id="KW-0472">Membrane</keyword>
<keyword evidence="3" id="KW-0812">Transmembrane</keyword>
<dbReference type="Pfam" id="PF14416">
    <property type="entry name" value="PMR5N"/>
    <property type="match status" value="1"/>
</dbReference>
<keyword evidence="4" id="KW-0735">Signal-anchor</keyword>
<evidence type="ECO:0000256" key="5">
    <source>
        <dbReference type="ARBA" id="ARBA00022989"/>
    </source>
</evidence>
<dbReference type="GO" id="GO:0000139">
    <property type="term" value="C:Golgi membrane"/>
    <property type="evidence" value="ECO:0007669"/>
    <property type="project" value="UniProtKB-SubCell"/>
</dbReference>
<evidence type="ECO:0000313" key="11">
    <source>
        <dbReference type="RefSeq" id="XP_010914018.1"/>
    </source>
</evidence>
<dbReference type="InParanoid" id="A0A6I9QR93"/>
<organism evidence="10 11">
    <name type="scientific">Elaeis guineensis var. tenera</name>
    <name type="common">Oil palm</name>
    <dbReference type="NCBI Taxonomy" id="51953"/>
    <lineage>
        <taxon>Eukaryota</taxon>
        <taxon>Viridiplantae</taxon>
        <taxon>Streptophyta</taxon>
        <taxon>Embryophyta</taxon>
        <taxon>Tracheophyta</taxon>
        <taxon>Spermatophyta</taxon>
        <taxon>Magnoliopsida</taxon>
        <taxon>Liliopsida</taxon>
        <taxon>Arecaceae</taxon>
        <taxon>Arecoideae</taxon>
        <taxon>Cocoseae</taxon>
        <taxon>Elaeidinae</taxon>
        <taxon>Elaeis</taxon>
    </lineage>
</organism>
<dbReference type="PANTHER" id="PTHR32285">
    <property type="entry name" value="PROTEIN TRICHOME BIREFRINGENCE-LIKE 9-RELATED"/>
    <property type="match status" value="1"/>
</dbReference>
<dbReference type="OrthoDB" id="630188at2759"/>
<dbReference type="Pfam" id="PF13839">
    <property type="entry name" value="PC-Esterase"/>
    <property type="match status" value="1"/>
</dbReference>
<keyword evidence="10" id="KW-1185">Reference proteome</keyword>
<dbReference type="GO" id="GO:1990538">
    <property type="term" value="F:xylan O-acetyltransferase activity"/>
    <property type="evidence" value="ECO:0007669"/>
    <property type="project" value="UniProtKB-ARBA"/>
</dbReference>
<evidence type="ECO:0000259" key="8">
    <source>
        <dbReference type="Pfam" id="PF13839"/>
    </source>
</evidence>
<dbReference type="PANTHER" id="PTHR32285:SF324">
    <property type="entry name" value="PROTEIN TRICHOME BIREFRINGENCE-LIKE 25"/>
    <property type="match status" value="1"/>
</dbReference>
<evidence type="ECO:0000313" key="10">
    <source>
        <dbReference type="Proteomes" id="UP000504607"/>
    </source>
</evidence>
<dbReference type="Proteomes" id="UP000504607">
    <property type="component" value="Chromosome 1"/>
</dbReference>
<dbReference type="InterPro" id="IPR029962">
    <property type="entry name" value="TBL"/>
</dbReference>
<accession>A0A6I9QR93</accession>
<proteinExistence type="inferred from homology"/>
<dbReference type="KEGG" id="egu:105039529"/>
<name>A0A6I9QR93_ELAGV</name>
<dbReference type="InterPro" id="IPR026057">
    <property type="entry name" value="TBL_C"/>
</dbReference>
<feature type="domain" description="Trichome birefringence-like N-terminal" evidence="9">
    <location>
        <begin position="92"/>
        <end position="144"/>
    </location>
</feature>
<protein>
    <submittedName>
        <fullName evidence="11">Protein trichome birefringence-like 26</fullName>
    </submittedName>
</protein>
<reference evidence="11" key="1">
    <citation type="submission" date="2025-08" db="UniProtKB">
        <authorList>
            <consortium name="RefSeq"/>
        </authorList>
    </citation>
    <scope>IDENTIFICATION</scope>
</reference>
<evidence type="ECO:0000259" key="9">
    <source>
        <dbReference type="Pfam" id="PF14416"/>
    </source>
</evidence>
<gene>
    <name evidence="11" type="primary">LOC105039529</name>
</gene>
<evidence type="ECO:0000256" key="4">
    <source>
        <dbReference type="ARBA" id="ARBA00022968"/>
    </source>
</evidence>
<evidence type="ECO:0000256" key="3">
    <source>
        <dbReference type="ARBA" id="ARBA00022692"/>
    </source>
</evidence>
<feature type="domain" description="Trichome birefringence-like C-terminal" evidence="8">
    <location>
        <begin position="145"/>
        <end position="430"/>
    </location>
</feature>
<keyword evidence="5" id="KW-1133">Transmembrane helix</keyword>
<evidence type="ECO:0000256" key="7">
    <source>
        <dbReference type="ARBA" id="ARBA00023136"/>
    </source>
</evidence>
<dbReference type="InterPro" id="IPR025846">
    <property type="entry name" value="TBL_N"/>
</dbReference>